<dbReference type="OrthoDB" id="214253at2"/>
<accession>A0A1M6J3Y2</accession>
<feature type="domain" description="FAD dependent oxidoreductase" evidence="1">
    <location>
        <begin position="3"/>
        <end position="323"/>
    </location>
</feature>
<evidence type="ECO:0000313" key="2">
    <source>
        <dbReference type="EMBL" id="SHJ41367.1"/>
    </source>
</evidence>
<reference evidence="3" key="1">
    <citation type="submission" date="2016-11" db="EMBL/GenBank/DDBJ databases">
        <authorList>
            <person name="Varghese N."/>
            <person name="Submissions S."/>
        </authorList>
    </citation>
    <scope>NUCLEOTIDE SEQUENCE [LARGE SCALE GENOMIC DNA]</scope>
    <source>
        <strain evidence="3">DSM 22623</strain>
    </source>
</reference>
<dbReference type="Gene3D" id="3.50.50.60">
    <property type="entry name" value="FAD/NAD(P)-binding domain"/>
    <property type="match status" value="1"/>
</dbReference>
<dbReference type="STRING" id="570521.SAMN04488508_108232"/>
<organism evidence="2 3">
    <name type="scientific">Aquimarina spongiae</name>
    <dbReference type="NCBI Taxonomy" id="570521"/>
    <lineage>
        <taxon>Bacteria</taxon>
        <taxon>Pseudomonadati</taxon>
        <taxon>Bacteroidota</taxon>
        <taxon>Flavobacteriia</taxon>
        <taxon>Flavobacteriales</taxon>
        <taxon>Flavobacteriaceae</taxon>
        <taxon>Aquimarina</taxon>
    </lineage>
</organism>
<dbReference type="Pfam" id="PF01266">
    <property type="entry name" value="DAO"/>
    <property type="match status" value="1"/>
</dbReference>
<dbReference type="AlphaFoldDB" id="A0A1M6J3Y2"/>
<sequence>MLDYIIVGFGLSGLSFVEQLEDHNKSFVVFENASQRSSRVAGGIYNPVILKRFTAAWNVLGQMEKAVPFYKNIETKLGKQLVTDLPVLRRFNSIEEQNSWFEASDKPILKHFLSPDLIPNTNEALDVPFQYGKVKQTGKIEVEQMLTSYANYLAQKDSFVQSSFEYSELEIKESYVVYKDYKAKHIVFTEGFGVKNNPFFNDLPLVGNKGEYLLIKCESLELDAAIKSSVFIIPQGNDVYKVGATYDNQDKTPEPTSSAREELIKKLDMILKKPYQIVGQVAGIRPTTKDRRPLVGVHPLHQNVYILNGLGSRGILIGPTIAGQLYEFIENGTPLPVEMDIKRFGN</sequence>
<evidence type="ECO:0000313" key="3">
    <source>
        <dbReference type="Proteomes" id="UP000184432"/>
    </source>
</evidence>
<evidence type="ECO:0000259" key="1">
    <source>
        <dbReference type="Pfam" id="PF01266"/>
    </source>
</evidence>
<dbReference type="InterPro" id="IPR006076">
    <property type="entry name" value="FAD-dep_OxRdtase"/>
</dbReference>
<dbReference type="GO" id="GO:0005737">
    <property type="term" value="C:cytoplasm"/>
    <property type="evidence" value="ECO:0007669"/>
    <property type="project" value="TreeGrafter"/>
</dbReference>
<gene>
    <name evidence="2" type="ORF">SAMN04488508_108232</name>
</gene>
<name>A0A1M6J3Y2_9FLAO</name>
<protein>
    <submittedName>
        <fullName evidence="2">Glycine/D-amino acid oxidase</fullName>
    </submittedName>
</protein>
<dbReference type="SUPFAM" id="SSF54373">
    <property type="entry name" value="FAD-linked reductases, C-terminal domain"/>
    <property type="match status" value="1"/>
</dbReference>
<keyword evidence="3" id="KW-1185">Reference proteome</keyword>
<dbReference type="SUPFAM" id="SSF51971">
    <property type="entry name" value="Nucleotide-binding domain"/>
    <property type="match status" value="1"/>
</dbReference>
<dbReference type="InterPro" id="IPR036188">
    <property type="entry name" value="FAD/NAD-bd_sf"/>
</dbReference>
<proteinExistence type="predicted"/>
<dbReference type="PANTHER" id="PTHR13847">
    <property type="entry name" value="SARCOSINE DEHYDROGENASE-RELATED"/>
    <property type="match status" value="1"/>
</dbReference>
<dbReference type="Proteomes" id="UP000184432">
    <property type="component" value="Unassembled WGS sequence"/>
</dbReference>
<dbReference type="Gene3D" id="3.30.9.10">
    <property type="entry name" value="D-Amino Acid Oxidase, subunit A, domain 2"/>
    <property type="match status" value="1"/>
</dbReference>
<dbReference type="RefSeq" id="WP_073319402.1">
    <property type="nucleotide sequence ID" value="NZ_FQYP01000008.1"/>
</dbReference>
<dbReference type="EMBL" id="FQYP01000008">
    <property type="protein sequence ID" value="SHJ41367.1"/>
    <property type="molecule type" value="Genomic_DNA"/>
</dbReference>